<evidence type="ECO:0000313" key="1">
    <source>
        <dbReference type="EMBL" id="KAK4071806.1"/>
    </source>
</evidence>
<gene>
    <name evidence="1" type="ORF">Purlil1_13312</name>
</gene>
<organism evidence="1 2">
    <name type="scientific">Purpureocillium lilacinum</name>
    <name type="common">Paecilomyces lilacinus</name>
    <dbReference type="NCBI Taxonomy" id="33203"/>
    <lineage>
        <taxon>Eukaryota</taxon>
        <taxon>Fungi</taxon>
        <taxon>Dikarya</taxon>
        <taxon>Ascomycota</taxon>
        <taxon>Pezizomycotina</taxon>
        <taxon>Sordariomycetes</taxon>
        <taxon>Hypocreomycetidae</taxon>
        <taxon>Hypocreales</taxon>
        <taxon>Ophiocordycipitaceae</taxon>
        <taxon>Purpureocillium</taxon>
    </lineage>
</organism>
<proteinExistence type="predicted"/>
<reference evidence="1 2" key="1">
    <citation type="journal article" date="2024" name="Microbiol. Resour. Announc.">
        <title>Genome annotations for the ascomycete fungi Trichoderma harzianum, Trichoderma aggressivum, and Purpureocillium lilacinum.</title>
        <authorList>
            <person name="Beijen E.P.W."/>
            <person name="Ohm R.A."/>
        </authorList>
    </citation>
    <scope>NUCLEOTIDE SEQUENCE [LARGE SCALE GENOMIC DNA]</scope>
    <source>
        <strain evidence="1 2">CBS 150709</strain>
    </source>
</reference>
<keyword evidence="2" id="KW-1185">Reference proteome</keyword>
<evidence type="ECO:0000313" key="2">
    <source>
        <dbReference type="Proteomes" id="UP001287286"/>
    </source>
</evidence>
<dbReference type="Proteomes" id="UP001287286">
    <property type="component" value="Unassembled WGS sequence"/>
</dbReference>
<accession>A0ABR0BED8</accession>
<name>A0ABR0BED8_PURLI</name>
<dbReference type="EMBL" id="JAWRVI010000198">
    <property type="protein sequence ID" value="KAK4071806.1"/>
    <property type="molecule type" value="Genomic_DNA"/>
</dbReference>
<comment type="caution">
    <text evidence="1">The sequence shown here is derived from an EMBL/GenBank/DDBJ whole genome shotgun (WGS) entry which is preliminary data.</text>
</comment>
<protein>
    <submittedName>
        <fullName evidence="1">Uncharacterized protein</fullName>
    </submittedName>
</protein>
<sequence>MLGTSLAVERGPYDHEFRALLPKATGTASAAGYQNDDIEFKVVNAFYLSFYRTANQFTADDTVQIAQGFLHVVNKLWNRALYGDPLNTASIMPRVIQGHICTILEVFEAFHLSFRTAAKGLTSEDTSEDTRYVIQDVSNAFWGYWEGSLYASSNATRSRANRQAPPVGKPVDLPSRVWKAMKGRSYLDVLQIMWCVCCHRDTATPEEYSLPEYQLDTTLDILLHRLQNWESPHDTRPQPQVGTIVVKFLLVTLYEVYTQACKSISKRQPPGKSRAERLFPATVRAAVPKYRISYLLRVGERLFAMKTRFGFAALVCFDFTHADLKNIANAEVEALLDRMEWCHPWLKVDFQNLSQVLPMLLQRELPVTLRRKVEVPRMRLEDVAYDQLEKHCDRPCNELIYPADAERLLRASGAKKRRKNMEREARSASLQMADIHAVREAEARDTIDGDGRLSSAVGCATRVED</sequence>